<keyword evidence="3 4" id="KW-0732">Signal</keyword>
<dbReference type="NCBIfam" id="NF037995">
    <property type="entry name" value="TRAP_S1"/>
    <property type="match status" value="1"/>
</dbReference>
<evidence type="ECO:0008006" key="7">
    <source>
        <dbReference type="Google" id="ProtNLM"/>
    </source>
</evidence>
<gene>
    <name evidence="5" type="ORF">CKA81_13050</name>
</gene>
<dbReference type="Gene3D" id="3.40.190.170">
    <property type="entry name" value="Bacterial extracellular solute-binding protein, family 7"/>
    <property type="match status" value="1"/>
</dbReference>
<dbReference type="Pfam" id="PF03480">
    <property type="entry name" value="DctP"/>
    <property type="match status" value="1"/>
</dbReference>
<dbReference type="PANTHER" id="PTHR33376:SF7">
    <property type="entry name" value="C4-DICARBOXYLATE-BINDING PROTEIN DCTB"/>
    <property type="match status" value="1"/>
</dbReference>
<dbReference type="PANTHER" id="PTHR33376">
    <property type="match status" value="1"/>
</dbReference>
<evidence type="ECO:0000256" key="1">
    <source>
        <dbReference type="ARBA" id="ARBA00009023"/>
    </source>
</evidence>
<comment type="similarity">
    <text evidence="1">Belongs to the bacterial solute-binding protein 7 family.</text>
</comment>
<dbReference type="PIRSF" id="PIRSF006470">
    <property type="entry name" value="DctB"/>
    <property type="match status" value="1"/>
</dbReference>
<evidence type="ECO:0000313" key="5">
    <source>
        <dbReference type="EMBL" id="QAA94662.1"/>
    </source>
</evidence>
<keyword evidence="6" id="KW-1185">Reference proteome</keyword>
<dbReference type="InterPro" id="IPR004682">
    <property type="entry name" value="TRAP_DctP"/>
</dbReference>
<dbReference type="InterPro" id="IPR018389">
    <property type="entry name" value="DctP_fam"/>
</dbReference>
<dbReference type="KEGG" id="pus:CKA81_13050"/>
<feature type="signal peptide" evidence="4">
    <location>
        <begin position="1"/>
        <end position="27"/>
    </location>
</feature>
<dbReference type="EMBL" id="CP022987">
    <property type="protein sequence ID" value="QAA94662.1"/>
    <property type="molecule type" value="Genomic_DNA"/>
</dbReference>
<dbReference type="AlphaFoldDB" id="A0A410GED6"/>
<dbReference type="RefSeq" id="WP_128355659.1">
    <property type="nucleotide sequence ID" value="NZ_CP022987.1"/>
</dbReference>
<proteinExistence type="inferred from homology"/>
<name>A0A410GED6_9BURK</name>
<feature type="chain" id="PRO_5019293618" description="C4-dicarboxylate ABC transporter" evidence="4">
    <location>
        <begin position="28"/>
        <end position="326"/>
    </location>
</feature>
<dbReference type="Proteomes" id="UP000283474">
    <property type="component" value="Chromosome"/>
</dbReference>
<evidence type="ECO:0000256" key="3">
    <source>
        <dbReference type="ARBA" id="ARBA00022729"/>
    </source>
</evidence>
<dbReference type="InterPro" id="IPR038404">
    <property type="entry name" value="TRAP_DctP_sf"/>
</dbReference>
<protein>
    <recommendedName>
        <fullName evidence="7">C4-dicarboxylate ABC transporter</fullName>
    </recommendedName>
</protein>
<reference evidence="5 6" key="1">
    <citation type="submission" date="2017-08" db="EMBL/GenBank/DDBJ databases">
        <authorList>
            <person name="Park S.-J."/>
            <person name="Kim H."/>
        </authorList>
    </citation>
    <scope>NUCLEOTIDE SEQUENCE [LARGE SCALE GENOMIC DNA]</scope>
    <source>
        <strain evidence="6">ye3</strain>
    </source>
</reference>
<sequence length="326" mass="37150">MQHLKRYIKYSVAALAIFGVTAPVALAQQTVRIAYVTSEVSPQHNQSKRFAEMIEERLPGQFTFRFYPNGQLGSEKTSLEQLQLGELEMANIVTPIMEADRSLEIFDLPFLFKDRDHARRALTPELRAHMRASIEKKADVEVLGIYENGFRHTMSRREIRVPDDMKGMKVRIAGGKLRQEVFRAMGANPTPIDWTEVFTALQTGVVDGAEAAIYGLYEAKLYQITPHLSLTNHAYAPSFLVASQDFWKKLNAEQKKAFEEAGQELVTWSFDFSERSEAQQLEEMAKYAKINKVEFEKFQAVTAPVHDTYAKQHGSEWLDVIRGAVR</sequence>
<dbReference type="GO" id="GO:0030288">
    <property type="term" value="C:outer membrane-bounded periplasmic space"/>
    <property type="evidence" value="ECO:0007669"/>
    <property type="project" value="InterPro"/>
</dbReference>
<dbReference type="NCBIfam" id="TIGR00787">
    <property type="entry name" value="dctP"/>
    <property type="match status" value="1"/>
</dbReference>
<dbReference type="GO" id="GO:0055085">
    <property type="term" value="P:transmembrane transport"/>
    <property type="evidence" value="ECO:0007669"/>
    <property type="project" value="InterPro"/>
</dbReference>
<dbReference type="CDD" id="cd13603">
    <property type="entry name" value="PBP2_TRAP_Siap_TeaA_like"/>
    <property type="match status" value="1"/>
</dbReference>
<evidence type="ECO:0000256" key="2">
    <source>
        <dbReference type="ARBA" id="ARBA00022448"/>
    </source>
</evidence>
<organism evidence="5 6">
    <name type="scientific">Pollutimonas thiosulfatoxidans</name>
    <dbReference type="NCBI Taxonomy" id="2028345"/>
    <lineage>
        <taxon>Bacteria</taxon>
        <taxon>Pseudomonadati</taxon>
        <taxon>Pseudomonadota</taxon>
        <taxon>Betaproteobacteria</taxon>
        <taxon>Burkholderiales</taxon>
        <taxon>Alcaligenaceae</taxon>
        <taxon>Pollutimonas</taxon>
    </lineage>
</organism>
<keyword evidence="2" id="KW-0813">Transport</keyword>
<evidence type="ECO:0000256" key="4">
    <source>
        <dbReference type="SAM" id="SignalP"/>
    </source>
</evidence>
<dbReference type="OrthoDB" id="9794826at2"/>
<evidence type="ECO:0000313" key="6">
    <source>
        <dbReference type="Proteomes" id="UP000283474"/>
    </source>
</evidence>
<accession>A0A410GED6</accession>